<gene>
    <name evidence="3" type="ORF">KHA99_09605</name>
</gene>
<feature type="compositionally biased region" description="Acidic residues" evidence="1">
    <location>
        <begin position="269"/>
        <end position="279"/>
    </location>
</feature>
<comment type="caution">
    <text evidence="3">The sequence shown here is derived from an EMBL/GenBank/DDBJ whole genome shotgun (WGS) entry which is preliminary data.</text>
</comment>
<name>A0A942U5B0_9BACI</name>
<reference evidence="3" key="1">
    <citation type="submission" date="2021-05" db="EMBL/GenBank/DDBJ databases">
        <title>Novel Bacillus species.</title>
        <authorList>
            <person name="Liu G."/>
        </authorList>
    </citation>
    <scope>NUCLEOTIDE SEQUENCE</scope>
    <source>
        <strain evidence="3">FJAT-49825</strain>
    </source>
</reference>
<feature type="compositionally biased region" description="Polar residues" evidence="1">
    <location>
        <begin position="115"/>
        <end position="134"/>
    </location>
</feature>
<feature type="domain" description="Phage conserved hypothetical protein C-terminal" evidence="2">
    <location>
        <begin position="174"/>
        <end position="246"/>
    </location>
</feature>
<dbReference type="RefSeq" id="WP_213117235.1">
    <property type="nucleotide sequence ID" value="NZ_JAGYPF010000002.1"/>
</dbReference>
<dbReference type="AlphaFoldDB" id="A0A942U5B0"/>
<keyword evidence="4" id="KW-1185">Reference proteome</keyword>
<feature type="region of interest" description="Disordered" evidence="1">
    <location>
        <begin position="248"/>
        <end position="279"/>
    </location>
</feature>
<dbReference type="EMBL" id="JAGYPF010000002">
    <property type="protein sequence ID" value="MBS4212702.1"/>
    <property type="molecule type" value="Genomic_DNA"/>
</dbReference>
<organism evidence="3 4">
    <name type="scientific">Neobacillus rhizophilus</name>
    <dbReference type="NCBI Taxonomy" id="2833579"/>
    <lineage>
        <taxon>Bacteria</taxon>
        <taxon>Bacillati</taxon>
        <taxon>Bacillota</taxon>
        <taxon>Bacilli</taxon>
        <taxon>Bacillales</taxon>
        <taxon>Bacillaceae</taxon>
        <taxon>Neobacillus</taxon>
    </lineage>
</organism>
<dbReference type="NCBIfam" id="TIGR02220">
    <property type="entry name" value="phg_TIGR02220"/>
    <property type="match status" value="1"/>
</dbReference>
<proteinExistence type="predicted"/>
<evidence type="ECO:0000259" key="2">
    <source>
        <dbReference type="Pfam" id="PF09524"/>
    </source>
</evidence>
<dbReference type="InterPro" id="IPR011741">
    <property type="entry name" value="Phg_2220_C"/>
</dbReference>
<feature type="region of interest" description="Disordered" evidence="1">
    <location>
        <begin position="114"/>
        <end position="134"/>
    </location>
</feature>
<dbReference type="Pfam" id="PF09524">
    <property type="entry name" value="Phg_2220_C"/>
    <property type="match status" value="1"/>
</dbReference>
<sequence>MTKLLINEAPIMIIPSLAVKMGLNEAIVLQQIHYWIQSSSHVIEGRKWIFNTYKDWQKQMPFWSESTIKRIIRSLEEQGFLISANWNKLKLDKTKWYTIDYQQLEAMKEGPALTETANPTTQGQADPFATSGQSSVQTDLSEMSDWTTEEFGLTQTIPEITSETTTEKKPIVDIVDYLNAKTDANYKSGTKKTNQLIQTRLREGFTVEDFKKVIDLKTAEWLHDPHMSTYLRPETLFGNKFESYLNQKPQANPLFEKRRGQTSNKQTLNEEDFDLDDEA</sequence>
<accession>A0A942U5B0</accession>
<evidence type="ECO:0000313" key="4">
    <source>
        <dbReference type="Proteomes" id="UP000679749"/>
    </source>
</evidence>
<protein>
    <submittedName>
        <fullName evidence="3">Conserved phage C-terminal domain-containing protein</fullName>
    </submittedName>
</protein>
<evidence type="ECO:0000313" key="3">
    <source>
        <dbReference type="EMBL" id="MBS4212702.1"/>
    </source>
</evidence>
<dbReference type="Proteomes" id="UP000679749">
    <property type="component" value="Unassembled WGS sequence"/>
</dbReference>
<evidence type="ECO:0000256" key="1">
    <source>
        <dbReference type="SAM" id="MobiDB-lite"/>
    </source>
</evidence>